<evidence type="ECO:0000313" key="2">
    <source>
        <dbReference type="EMBL" id="VBA43861.1"/>
    </source>
</evidence>
<sequence>MPLIAQYLNRYGILADKIRITDRHTASGGSETWIALTLSATDNPVALQARNSCIPLQEVTRIAARRLAARLCEMGWTAGIAGPDDVPSLVARSDRGTWRAVVREKPYAPADYIAVYQINVDERLIAELRTCFVAAGGPPLCCAWPTGLS</sequence>
<dbReference type="RefSeq" id="WP_168990912.1">
    <property type="nucleotide sequence ID" value="NZ_UPHP01000142.1"/>
</dbReference>
<accession>A0A498QEU9</accession>
<evidence type="ECO:0000313" key="3">
    <source>
        <dbReference type="Proteomes" id="UP000273307"/>
    </source>
</evidence>
<dbReference type="EMBL" id="UPHP01000142">
    <property type="protein sequence ID" value="VBA43861.1"/>
    <property type="molecule type" value="Genomic_DNA"/>
</dbReference>
<name>A0A498QEU9_9MYCO</name>
<dbReference type="Proteomes" id="UP000273307">
    <property type="component" value="Unassembled WGS sequence"/>
</dbReference>
<dbReference type="Pfam" id="PF11203">
    <property type="entry name" value="EccE"/>
    <property type="match status" value="1"/>
</dbReference>
<organism evidence="2 3">
    <name type="scientific">Mycobacterium attenuatum</name>
    <dbReference type="NCBI Taxonomy" id="2341086"/>
    <lineage>
        <taxon>Bacteria</taxon>
        <taxon>Bacillati</taxon>
        <taxon>Actinomycetota</taxon>
        <taxon>Actinomycetes</taxon>
        <taxon>Mycobacteriales</taxon>
        <taxon>Mycobacteriaceae</taxon>
        <taxon>Mycobacterium</taxon>
    </lineage>
</organism>
<feature type="domain" description="Type VII secretion system protein EccE" evidence="1">
    <location>
        <begin position="30"/>
        <end position="105"/>
    </location>
</feature>
<protein>
    <submittedName>
        <fullName evidence="2">ESX-3 secretion system protein EccE3</fullName>
    </submittedName>
</protein>
<proteinExistence type="predicted"/>
<evidence type="ECO:0000259" key="1">
    <source>
        <dbReference type="Pfam" id="PF11203"/>
    </source>
</evidence>
<gene>
    <name evidence="2" type="primary">eccE3_1</name>
    <name evidence="2" type="ORF">LAUMK136_05334</name>
</gene>
<keyword evidence="3" id="KW-1185">Reference proteome</keyword>
<dbReference type="InterPro" id="IPR050051">
    <property type="entry name" value="EccE_dom"/>
</dbReference>
<dbReference type="AlphaFoldDB" id="A0A498QEU9"/>
<reference evidence="2 3" key="1">
    <citation type="submission" date="2018-09" db="EMBL/GenBank/DDBJ databases">
        <authorList>
            <person name="Tagini F."/>
        </authorList>
    </citation>
    <scope>NUCLEOTIDE SEQUENCE [LARGE SCALE GENOMIC DNA]</scope>
    <source>
        <strain evidence="2 3">MK136</strain>
    </source>
</reference>